<dbReference type="InterPro" id="IPR007816">
    <property type="entry name" value="ResB-like_domain"/>
</dbReference>
<evidence type="ECO:0000256" key="3">
    <source>
        <dbReference type="ARBA" id="ARBA00022748"/>
    </source>
</evidence>
<feature type="domain" description="ResB-like" evidence="7">
    <location>
        <begin position="1"/>
        <end position="461"/>
    </location>
</feature>
<proteinExistence type="predicted"/>
<keyword evidence="2 6" id="KW-0812">Transmembrane</keyword>
<evidence type="ECO:0000259" key="7">
    <source>
        <dbReference type="Pfam" id="PF05140"/>
    </source>
</evidence>
<evidence type="ECO:0000256" key="5">
    <source>
        <dbReference type="ARBA" id="ARBA00023136"/>
    </source>
</evidence>
<dbReference type="PANTHER" id="PTHR31566:SF0">
    <property type="entry name" value="CYTOCHROME C BIOGENESIS PROTEIN CCS1, CHLOROPLASTIC"/>
    <property type="match status" value="1"/>
</dbReference>
<dbReference type="AlphaFoldDB" id="A0A7D4PRG9"/>
<dbReference type="Proteomes" id="UP000501003">
    <property type="component" value="Chromosome"/>
</dbReference>
<gene>
    <name evidence="8" type="ORF">HRU87_06350</name>
</gene>
<organism evidence="8 9">
    <name type="scientific">Aquiluna borgnonia</name>
    <dbReference type="NCBI Taxonomy" id="2499157"/>
    <lineage>
        <taxon>Bacteria</taxon>
        <taxon>Bacillati</taxon>
        <taxon>Actinomycetota</taxon>
        <taxon>Actinomycetes</taxon>
        <taxon>Micrococcales</taxon>
        <taxon>Microbacteriaceae</taxon>
        <taxon>Luna cluster</taxon>
        <taxon>Luna-1 subcluster</taxon>
        <taxon>Aquiluna</taxon>
    </lineage>
</organism>
<dbReference type="InterPro" id="IPR023494">
    <property type="entry name" value="Cyt_c_bgen_Ccs1/CcsB/ResB"/>
</dbReference>
<comment type="subcellular location">
    <subcellularLocation>
        <location evidence="1">Membrane</location>
        <topology evidence="1">Multi-pass membrane protein</topology>
    </subcellularLocation>
</comment>
<dbReference type="GO" id="GO:0016020">
    <property type="term" value="C:membrane"/>
    <property type="evidence" value="ECO:0007669"/>
    <property type="project" value="UniProtKB-SubCell"/>
</dbReference>
<dbReference type="GO" id="GO:0017004">
    <property type="term" value="P:cytochrome complex assembly"/>
    <property type="evidence" value="ECO:0007669"/>
    <property type="project" value="UniProtKB-KW"/>
</dbReference>
<evidence type="ECO:0000256" key="2">
    <source>
        <dbReference type="ARBA" id="ARBA00022692"/>
    </source>
</evidence>
<protein>
    <submittedName>
        <fullName evidence="8">Cytochrome c biogenesis protein ResB</fullName>
    </submittedName>
</protein>
<reference evidence="8 9" key="1">
    <citation type="submission" date="2020-05" db="EMBL/GenBank/DDBJ databases">
        <title>Aquirufa sp. strain 15G-AUS-rot a new Aquirufa species.</title>
        <authorList>
            <person name="Pitt A."/>
            <person name="Hahn M.W."/>
        </authorList>
    </citation>
    <scope>NUCLEOTIDE SEQUENCE [LARGE SCALE GENOMIC DNA]</scope>
    <source>
        <strain evidence="8 9">15G-AUS-rot</strain>
    </source>
</reference>
<feature type="transmembrane region" description="Helical" evidence="6">
    <location>
        <begin position="412"/>
        <end position="431"/>
    </location>
</feature>
<dbReference type="Pfam" id="PF05140">
    <property type="entry name" value="ResB"/>
    <property type="match status" value="1"/>
</dbReference>
<evidence type="ECO:0000313" key="8">
    <source>
        <dbReference type="EMBL" id="QKJ25986.1"/>
    </source>
</evidence>
<name>A0A7D4PRG9_9MICO</name>
<keyword evidence="9" id="KW-1185">Reference proteome</keyword>
<evidence type="ECO:0000256" key="6">
    <source>
        <dbReference type="SAM" id="Phobius"/>
    </source>
</evidence>
<evidence type="ECO:0000313" key="9">
    <source>
        <dbReference type="Proteomes" id="UP000501003"/>
    </source>
</evidence>
<feature type="transmembrane region" description="Helical" evidence="6">
    <location>
        <begin position="57"/>
        <end position="76"/>
    </location>
</feature>
<sequence length="477" mass="51597">MRTALFLLLLLAVAAVPGSVYPQRSADPNGVRVFFENNPDLAPIMDSFQLFDVYTSVWFSSIYLLLFISLVGCVLPRTKVHFEAMREKPVQTPKNLERMPAHLTKELDGDVITGALAVLRASGYKAEIQGNSVSAEKGYLRETGNLVFHLSLIGVLIAVGVGGALSYSGQRVLVEGETFVNNLASYDSFSPGPFFDETTLEPFSVTLENFDVVYDLKNPANLGQPIDFIADVSTSFGDAQIKVNYPLEAPGSNLYLTGNGFAPVITVFDGEGNIAYSGPTIYLAQDGNMTSLGVIKVPDALPKQIGMISFFYPTAQQLDSGAYTSIYPDPIDPLLTMNVYTGDLGLDAGIPRNVFALDVASLETVASRDGPNPTLELRVGESVALPDGLGSVRFDGLLRYASLDVAYNPGGIWVLFFALLSLFSLGLSLLVPRRRVWVRALDGGTIEFAALARGDDPRLDEVLRELVNKIESKVGTK</sequence>
<keyword evidence="3" id="KW-0201">Cytochrome c-type biogenesis</keyword>
<dbReference type="EMBL" id="CP054056">
    <property type="protein sequence ID" value="QKJ25986.1"/>
    <property type="molecule type" value="Genomic_DNA"/>
</dbReference>
<dbReference type="PANTHER" id="PTHR31566">
    <property type="entry name" value="CYTOCHROME C BIOGENESIS PROTEIN CCS1, CHLOROPLASTIC"/>
    <property type="match status" value="1"/>
</dbReference>
<evidence type="ECO:0000256" key="1">
    <source>
        <dbReference type="ARBA" id="ARBA00004141"/>
    </source>
</evidence>
<feature type="transmembrane region" description="Helical" evidence="6">
    <location>
        <begin position="146"/>
        <end position="167"/>
    </location>
</feature>
<evidence type="ECO:0000256" key="4">
    <source>
        <dbReference type="ARBA" id="ARBA00022989"/>
    </source>
</evidence>
<keyword evidence="4 6" id="KW-1133">Transmembrane helix</keyword>
<accession>A0A7D4PRG9</accession>
<keyword evidence="5 6" id="KW-0472">Membrane</keyword>
<dbReference type="KEGG" id="aqg:HRU87_06350"/>